<dbReference type="EMBL" id="JAULSY010000019">
    <property type="protein sequence ID" value="KAK0671630.1"/>
    <property type="molecule type" value="Genomic_DNA"/>
</dbReference>
<evidence type="ECO:0000313" key="5">
    <source>
        <dbReference type="Proteomes" id="UP001174997"/>
    </source>
</evidence>
<organism evidence="4 5">
    <name type="scientific">Cercophora samala</name>
    <dbReference type="NCBI Taxonomy" id="330535"/>
    <lineage>
        <taxon>Eukaryota</taxon>
        <taxon>Fungi</taxon>
        <taxon>Dikarya</taxon>
        <taxon>Ascomycota</taxon>
        <taxon>Pezizomycotina</taxon>
        <taxon>Sordariomycetes</taxon>
        <taxon>Sordariomycetidae</taxon>
        <taxon>Sordariales</taxon>
        <taxon>Lasiosphaeriaceae</taxon>
        <taxon>Cercophora</taxon>
    </lineage>
</organism>
<keyword evidence="2" id="KW-0521">NADP</keyword>
<sequence>MVDHSNNTVYLVTGANRGIGLALVQLLSTRPNTTVIATARNPIPAPSPFEGITPHPSGSAVIPLLLDDAKDEMMGSSTLASRLLQSAGVRHVNVVVANAGAASGGFKSVFDTSEEDYKDDFEVNTLGPIRLFQAVWGLLGEGVKGKGGKFVVVGSSVGSVGGLVTAGGEMEGGVLVCGSYGLSKAGVHWWVMKLRAELKMQEKEVVVGVVHPGWVQTRMGQGLADAIDKLTMENSGQFWRWDGGVLPW</sequence>
<accession>A0AA40DE18</accession>
<dbReference type="Gene3D" id="3.40.50.720">
    <property type="entry name" value="NAD(P)-binding Rossmann-like Domain"/>
    <property type="match status" value="1"/>
</dbReference>
<comment type="caution">
    <text evidence="4">The sequence shown here is derived from an EMBL/GenBank/DDBJ whole genome shotgun (WGS) entry which is preliminary data.</text>
</comment>
<comment type="similarity">
    <text evidence="1">Belongs to the short-chain dehydrogenases/reductases (SDR) family.</text>
</comment>
<dbReference type="GO" id="GO:0005737">
    <property type="term" value="C:cytoplasm"/>
    <property type="evidence" value="ECO:0007669"/>
    <property type="project" value="TreeGrafter"/>
</dbReference>
<evidence type="ECO:0000256" key="2">
    <source>
        <dbReference type="ARBA" id="ARBA00022857"/>
    </source>
</evidence>
<evidence type="ECO:0000313" key="4">
    <source>
        <dbReference type="EMBL" id="KAK0671630.1"/>
    </source>
</evidence>
<reference evidence="4" key="1">
    <citation type="submission" date="2023-06" db="EMBL/GenBank/DDBJ databases">
        <title>Genome-scale phylogeny and comparative genomics of the fungal order Sordariales.</title>
        <authorList>
            <consortium name="Lawrence Berkeley National Laboratory"/>
            <person name="Hensen N."/>
            <person name="Bonometti L."/>
            <person name="Westerberg I."/>
            <person name="Brannstrom I.O."/>
            <person name="Guillou S."/>
            <person name="Cros-Aarteil S."/>
            <person name="Calhoun S."/>
            <person name="Haridas S."/>
            <person name="Kuo A."/>
            <person name="Mondo S."/>
            <person name="Pangilinan J."/>
            <person name="Riley R."/>
            <person name="Labutti K."/>
            <person name="Andreopoulos B."/>
            <person name="Lipzen A."/>
            <person name="Chen C."/>
            <person name="Yanf M."/>
            <person name="Daum C."/>
            <person name="Ng V."/>
            <person name="Clum A."/>
            <person name="Steindorff A."/>
            <person name="Ohm R."/>
            <person name="Martin F."/>
            <person name="Silar P."/>
            <person name="Natvig D."/>
            <person name="Lalanne C."/>
            <person name="Gautier V."/>
            <person name="Ament-Velasquez S.L."/>
            <person name="Kruys A."/>
            <person name="Hutchinson M.I."/>
            <person name="Powell A.J."/>
            <person name="Barry K."/>
            <person name="Miller A.N."/>
            <person name="Grigoriev I.V."/>
            <person name="Debuchy R."/>
            <person name="Gladieux P."/>
            <person name="Thoren M.H."/>
            <person name="Johannesson H."/>
        </authorList>
    </citation>
    <scope>NUCLEOTIDE SEQUENCE</scope>
    <source>
        <strain evidence="4">CBS 307.81</strain>
    </source>
</reference>
<protein>
    <recommendedName>
        <fullName evidence="6">NAD(P)-binding protein</fullName>
    </recommendedName>
</protein>
<proteinExistence type="inferred from homology"/>
<dbReference type="PANTHER" id="PTHR43544:SF7">
    <property type="entry name" value="NADB-LER2"/>
    <property type="match status" value="1"/>
</dbReference>
<evidence type="ECO:0008006" key="6">
    <source>
        <dbReference type="Google" id="ProtNLM"/>
    </source>
</evidence>
<evidence type="ECO:0000256" key="1">
    <source>
        <dbReference type="ARBA" id="ARBA00006484"/>
    </source>
</evidence>
<dbReference type="InterPro" id="IPR036291">
    <property type="entry name" value="NAD(P)-bd_dom_sf"/>
</dbReference>
<dbReference type="PANTHER" id="PTHR43544">
    <property type="entry name" value="SHORT-CHAIN DEHYDROGENASE/REDUCTASE"/>
    <property type="match status" value="1"/>
</dbReference>
<dbReference type="PRINTS" id="PR00081">
    <property type="entry name" value="GDHRDH"/>
</dbReference>
<evidence type="ECO:0000256" key="3">
    <source>
        <dbReference type="ARBA" id="ARBA00023002"/>
    </source>
</evidence>
<dbReference type="Proteomes" id="UP001174997">
    <property type="component" value="Unassembled WGS sequence"/>
</dbReference>
<gene>
    <name evidence="4" type="ORF">QBC41DRAFT_363066</name>
</gene>
<name>A0AA40DE18_9PEZI</name>
<dbReference type="AlphaFoldDB" id="A0AA40DE18"/>
<keyword evidence="5" id="KW-1185">Reference proteome</keyword>
<dbReference type="SUPFAM" id="SSF51735">
    <property type="entry name" value="NAD(P)-binding Rossmann-fold domains"/>
    <property type="match status" value="1"/>
</dbReference>
<dbReference type="Pfam" id="PF00106">
    <property type="entry name" value="adh_short"/>
    <property type="match status" value="1"/>
</dbReference>
<dbReference type="GO" id="GO:0016491">
    <property type="term" value="F:oxidoreductase activity"/>
    <property type="evidence" value="ECO:0007669"/>
    <property type="project" value="UniProtKB-KW"/>
</dbReference>
<dbReference type="InterPro" id="IPR051468">
    <property type="entry name" value="Fungal_SecMetab_SDRs"/>
</dbReference>
<dbReference type="InterPro" id="IPR002347">
    <property type="entry name" value="SDR_fam"/>
</dbReference>
<keyword evidence="3" id="KW-0560">Oxidoreductase</keyword>